<dbReference type="EMBL" id="KZ821453">
    <property type="protein sequence ID" value="PYH36222.1"/>
    <property type="molecule type" value="Genomic_DNA"/>
</dbReference>
<keyword evidence="1" id="KW-0732">Signal</keyword>
<sequence length="116" mass="11990">MRFTALIAATLAFASSAAAAECAAGATADCKPGFDYCASTLQDRGDADSAIKDAYRKAGYGTATINFPGQWWGTLFHCNDDHTLTVVKSCGGVKCKDGGLNKNDYCASKGGSGSIF</sequence>
<dbReference type="Proteomes" id="UP000247647">
    <property type="component" value="Unassembled WGS sequence"/>
</dbReference>
<keyword evidence="3" id="KW-1185">Reference proteome</keyword>
<proteinExistence type="predicted"/>
<dbReference type="RefSeq" id="XP_025481700.1">
    <property type="nucleotide sequence ID" value="XM_025622815.1"/>
</dbReference>
<reference evidence="2" key="1">
    <citation type="submission" date="2016-12" db="EMBL/GenBank/DDBJ databases">
        <title>The genomes of Aspergillus section Nigri reveals drivers in fungal speciation.</title>
        <authorList>
            <consortium name="DOE Joint Genome Institute"/>
            <person name="Vesth T.C."/>
            <person name="Nybo J."/>
            <person name="Theobald S."/>
            <person name="Brandl J."/>
            <person name="Frisvad J.C."/>
            <person name="Nielsen K.F."/>
            <person name="Lyhne E.K."/>
            <person name="Kogle M.E."/>
            <person name="Kuo A."/>
            <person name="Riley R."/>
            <person name="Clum A."/>
            <person name="Nolan M."/>
            <person name="Lipzen A."/>
            <person name="Salamov A."/>
            <person name="Henrissat B."/>
            <person name="Wiebenga A."/>
            <person name="De Vries R.P."/>
            <person name="Grigoriev I.V."/>
            <person name="Mortensen U.H."/>
            <person name="Andersen M.R."/>
            <person name="Baker S.E."/>
        </authorList>
    </citation>
    <scope>NUCLEOTIDE SEQUENCE [LARGE SCALE GENOMIC DNA]</scope>
    <source>
        <strain evidence="2">CBS 115656</strain>
    </source>
</reference>
<dbReference type="GeneID" id="37125271"/>
<feature type="signal peptide" evidence="1">
    <location>
        <begin position="1"/>
        <end position="19"/>
    </location>
</feature>
<evidence type="ECO:0000313" key="2">
    <source>
        <dbReference type="EMBL" id="PYH36222.1"/>
    </source>
</evidence>
<evidence type="ECO:0000313" key="3">
    <source>
        <dbReference type="Proteomes" id="UP000247647"/>
    </source>
</evidence>
<organism evidence="2 3">
    <name type="scientific">Aspergillus neoniger (strain CBS 115656)</name>
    <dbReference type="NCBI Taxonomy" id="1448310"/>
    <lineage>
        <taxon>Eukaryota</taxon>
        <taxon>Fungi</taxon>
        <taxon>Dikarya</taxon>
        <taxon>Ascomycota</taxon>
        <taxon>Pezizomycotina</taxon>
        <taxon>Eurotiomycetes</taxon>
        <taxon>Eurotiomycetidae</taxon>
        <taxon>Eurotiales</taxon>
        <taxon>Aspergillaceae</taxon>
        <taxon>Aspergillus</taxon>
        <taxon>Aspergillus subgen. Circumdati</taxon>
    </lineage>
</organism>
<feature type="chain" id="PRO_5016334825" evidence="1">
    <location>
        <begin position="20"/>
        <end position="116"/>
    </location>
</feature>
<gene>
    <name evidence="2" type="ORF">BO87DRAFT_374586</name>
</gene>
<name>A0A318ZJP7_ASPNB</name>
<accession>A0A318ZJP7</accession>
<evidence type="ECO:0000256" key="1">
    <source>
        <dbReference type="SAM" id="SignalP"/>
    </source>
</evidence>
<dbReference type="OrthoDB" id="4186099at2759"/>
<protein>
    <submittedName>
        <fullName evidence="2">Uncharacterized protein</fullName>
    </submittedName>
</protein>
<dbReference type="AlphaFoldDB" id="A0A318ZJP7"/>